<dbReference type="PANTHER" id="PTHR46696">
    <property type="entry name" value="P450, PUTATIVE (EUROFUNG)-RELATED"/>
    <property type="match status" value="1"/>
</dbReference>
<dbReference type="PRINTS" id="PR00359">
    <property type="entry name" value="BP450"/>
</dbReference>
<keyword evidence="7 9" id="KW-0503">Monooxygenase</keyword>
<dbReference type="Pfam" id="PF00067">
    <property type="entry name" value="p450"/>
    <property type="match status" value="1"/>
</dbReference>
<organism evidence="11 12">
    <name type="scientific">Amycolatopsis saalfeldensis</name>
    <dbReference type="NCBI Taxonomy" id="394193"/>
    <lineage>
        <taxon>Bacteria</taxon>
        <taxon>Bacillati</taxon>
        <taxon>Actinomycetota</taxon>
        <taxon>Actinomycetes</taxon>
        <taxon>Pseudonocardiales</taxon>
        <taxon>Pseudonocardiaceae</taxon>
        <taxon>Amycolatopsis</taxon>
    </lineage>
</organism>
<comment type="function">
    <text evidence="8">Involved in the coupling of aromatic side chains of the heptapeptide of vancomycin.</text>
</comment>
<feature type="region of interest" description="Disordered" evidence="10">
    <location>
        <begin position="1"/>
        <end position="35"/>
    </location>
</feature>
<sequence length="417" mass="46220">MEEPTAVASEAPEQGGPHLRELSLDPAPERPLDDPAYFGDLRAGCPISEVGLGGGKTSWLATKFDDVKAILSDTRFSANPRTPGFPVRGLPGSDHPLTADSMIRQDPPVHTTLRRCVVKYFTPRAVEAYRPQVEEIVDTHLDALAAHAGPADLVSQFALAIPTTVITRMLGIPIEDAPRFFDLTERQTTLSLPQEEMYRTVEEFRALGLEYAALKEANPADDLLSHIIREQYEAGGITRDQLAALITILIIGGHDTTAGMIGLSVYTLLRRPDQLALLVSGERSWDVAIEELLRVHSVARMGPRRAATEDITIGDHTFRKGEGVVASIWSANHDESKYSRTTWADFEIPVERPQHLAFSFGQHQCVGQNLARMELRVTLPRIFARFPGMKLVDPEVTHLSYRDDRAFFSLKELNVTL</sequence>
<dbReference type="InterPro" id="IPR001128">
    <property type="entry name" value="Cyt_P450"/>
</dbReference>
<dbReference type="GO" id="GO:0020037">
    <property type="term" value="F:heme binding"/>
    <property type="evidence" value="ECO:0007669"/>
    <property type="project" value="InterPro"/>
</dbReference>
<evidence type="ECO:0000256" key="8">
    <source>
        <dbReference type="ARBA" id="ARBA00055433"/>
    </source>
</evidence>
<evidence type="ECO:0000256" key="5">
    <source>
        <dbReference type="ARBA" id="ARBA00023002"/>
    </source>
</evidence>
<evidence type="ECO:0000256" key="2">
    <source>
        <dbReference type="ARBA" id="ARBA00010617"/>
    </source>
</evidence>
<evidence type="ECO:0000256" key="1">
    <source>
        <dbReference type="ARBA" id="ARBA00004660"/>
    </source>
</evidence>
<feature type="compositionally biased region" description="Basic and acidic residues" evidence="10">
    <location>
        <begin position="18"/>
        <end position="33"/>
    </location>
</feature>
<comment type="pathway">
    <text evidence="1">Antibiotic biosynthesis; vancomycin biosynthesis.</text>
</comment>
<dbReference type="GO" id="GO:0005506">
    <property type="term" value="F:iron ion binding"/>
    <property type="evidence" value="ECO:0007669"/>
    <property type="project" value="InterPro"/>
</dbReference>
<dbReference type="RefSeq" id="WP_143086215.1">
    <property type="nucleotide sequence ID" value="NZ_FOEF01000007.1"/>
</dbReference>
<evidence type="ECO:0000313" key="11">
    <source>
        <dbReference type="EMBL" id="SEP37744.1"/>
    </source>
</evidence>
<dbReference type="PRINTS" id="PR00385">
    <property type="entry name" value="P450"/>
</dbReference>
<dbReference type="Gene3D" id="1.10.630.10">
    <property type="entry name" value="Cytochrome P450"/>
    <property type="match status" value="1"/>
</dbReference>
<proteinExistence type="inferred from homology"/>
<dbReference type="GO" id="GO:0016705">
    <property type="term" value="F:oxidoreductase activity, acting on paired donors, with incorporation or reduction of molecular oxygen"/>
    <property type="evidence" value="ECO:0007669"/>
    <property type="project" value="InterPro"/>
</dbReference>
<gene>
    <name evidence="11" type="ORF">SAMN04489732_10757</name>
</gene>
<evidence type="ECO:0000256" key="9">
    <source>
        <dbReference type="RuleBase" id="RU000461"/>
    </source>
</evidence>
<dbReference type="CDD" id="cd11030">
    <property type="entry name" value="CYP105-like"/>
    <property type="match status" value="1"/>
</dbReference>
<dbReference type="Proteomes" id="UP000198582">
    <property type="component" value="Unassembled WGS sequence"/>
</dbReference>
<name>A0A1H8XCM0_9PSEU</name>
<keyword evidence="5 9" id="KW-0560">Oxidoreductase</keyword>
<dbReference type="STRING" id="394193.SAMN04489732_10757"/>
<evidence type="ECO:0000313" key="12">
    <source>
        <dbReference type="Proteomes" id="UP000198582"/>
    </source>
</evidence>
<evidence type="ECO:0000256" key="4">
    <source>
        <dbReference type="ARBA" id="ARBA00022723"/>
    </source>
</evidence>
<dbReference type="PANTHER" id="PTHR46696:SF6">
    <property type="entry name" value="P450, PUTATIVE (EUROFUNG)-RELATED"/>
    <property type="match status" value="1"/>
</dbReference>
<evidence type="ECO:0000256" key="3">
    <source>
        <dbReference type="ARBA" id="ARBA00022617"/>
    </source>
</evidence>
<dbReference type="EMBL" id="FOEF01000007">
    <property type="protein sequence ID" value="SEP37744.1"/>
    <property type="molecule type" value="Genomic_DNA"/>
</dbReference>
<keyword evidence="3 9" id="KW-0349">Heme</keyword>
<evidence type="ECO:0000256" key="6">
    <source>
        <dbReference type="ARBA" id="ARBA00023004"/>
    </source>
</evidence>
<evidence type="ECO:0000256" key="7">
    <source>
        <dbReference type="ARBA" id="ARBA00023033"/>
    </source>
</evidence>
<comment type="similarity">
    <text evidence="2 9">Belongs to the cytochrome P450 family.</text>
</comment>
<reference evidence="11 12" key="1">
    <citation type="submission" date="2016-10" db="EMBL/GenBank/DDBJ databases">
        <authorList>
            <person name="de Groot N.N."/>
        </authorList>
    </citation>
    <scope>NUCLEOTIDE SEQUENCE [LARGE SCALE GENOMIC DNA]</scope>
    <source>
        <strain evidence="11 12">DSM 44993</strain>
    </source>
</reference>
<dbReference type="SUPFAM" id="SSF48264">
    <property type="entry name" value="Cytochrome P450"/>
    <property type="match status" value="1"/>
</dbReference>
<dbReference type="InterPro" id="IPR002397">
    <property type="entry name" value="Cyt_P450_B"/>
</dbReference>
<accession>A0A1H8XCM0</accession>
<protein>
    <submittedName>
        <fullName evidence="11">Cytochrome P450</fullName>
    </submittedName>
</protein>
<keyword evidence="12" id="KW-1185">Reference proteome</keyword>
<dbReference type="AlphaFoldDB" id="A0A1H8XCM0"/>
<dbReference type="InterPro" id="IPR017972">
    <property type="entry name" value="Cyt_P450_CS"/>
</dbReference>
<dbReference type="GO" id="GO:0004497">
    <property type="term" value="F:monooxygenase activity"/>
    <property type="evidence" value="ECO:0007669"/>
    <property type="project" value="UniProtKB-KW"/>
</dbReference>
<dbReference type="PROSITE" id="PS00086">
    <property type="entry name" value="CYTOCHROME_P450"/>
    <property type="match status" value="1"/>
</dbReference>
<dbReference type="FunFam" id="1.10.630.10:FF:000018">
    <property type="entry name" value="Cytochrome P450 monooxygenase"/>
    <property type="match status" value="1"/>
</dbReference>
<dbReference type="OrthoDB" id="3652485at2"/>
<keyword evidence="6 9" id="KW-0408">Iron</keyword>
<dbReference type="InterPro" id="IPR036396">
    <property type="entry name" value="Cyt_P450_sf"/>
</dbReference>
<evidence type="ECO:0000256" key="10">
    <source>
        <dbReference type="SAM" id="MobiDB-lite"/>
    </source>
</evidence>
<keyword evidence="4 9" id="KW-0479">Metal-binding</keyword>